<sequence>MSKPHIPYFDFYPADFMNGVRGLTPQEVGVYTMILCRIYEESGPVEYHAERLATYCGMRVSAFEKTMERLVVLGKFSLSEGMLSNRRAETEIESRSNKLKSNSRAGKESAKKRQQKQSINATDVQRPFNHTEADTEATLSSVAKAPALGDFDILQSKLIAAAGDDGIQPHSALIVGPIAELISAGVSLELDILPTIKSVAARRTRPAASWSYFLPAIREAYEKRIGATRDLPKPKAMDESEIAWARRLRFARDKRIWSTSELGPRPGQPGCRVPASLLLDGDGEGWKEIENRSAA</sequence>
<feature type="compositionally biased region" description="Basic and acidic residues" evidence="1">
    <location>
        <begin position="87"/>
        <end position="96"/>
    </location>
</feature>
<gene>
    <name evidence="2" type="ORF">EV665_1438</name>
</gene>
<feature type="region of interest" description="Disordered" evidence="1">
    <location>
        <begin position="87"/>
        <end position="136"/>
    </location>
</feature>
<dbReference type="Proteomes" id="UP000295351">
    <property type="component" value="Unassembled WGS sequence"/>
</dbReference>
<keyword evidence="3" id="KW-1185">Reference proteome</keyword>
<dbReference type="InterPro" id="IPR010781">
    <property type="entry name" value="DUF1376"/>
</dbReference>
<accession>A0A4R2C0P5</accession>
<dbReference type="Pfam" id="PF07120">
    <property type="entry name" value="DUF1376"/>
    <property type="match status" value="1"/>
</dbReference>
<dbReference type="EMBL" id="SLVX01000043">
    <property type="protein sequence ID" value="TCN32965.1"/>
    <property type="molecule type" value="Genomic_DNA"/>
</dbReference>
<dbReference type="RefSeq" id="WP_162853216.1">
    <property type="nucleotide sequence ID" value="NZ_BAABEI010000012.1"/>
</dbReference>
<evidence type="ECO:0000313" key="2">
    <source>
        <dbReference type="EMBL" id="TCN32965.1"/>
    </source>
</evidence>
<reference evidence="2 3" key="1">
    <citation type="submission" date="2019-03" db="EMBL/GenBank/DDBJ databases">
        <title>Genomic Encyclopedia of Type Strains, Phase IV (KMG-IV): sequencing the most valuable type-strain genomes for metagenomic binning, comparative biology and taxonomic classification.</title>
        <authorList>
            <person name="Goeker M."/>
        </authorList>
    </citation>
    <scope>NUCLEOTIDE SEQUENCE [LARGE SCALE GENOMIC DNA]</scope>
    <source>
        <strain evidence="2 3">DSM 18401</strain>
    </source>
</reference>
<protein>
    <submittedName>
        <fullName evidence="2">Uncharacterized protein YdaU (DUF1376 family)</fullName>
    </submittedName>
</protein>
<dbReference type="AlphaFoldDB" id="A0A4R2C0P5"/>
<organism evidence="2 3">
    <name type="scientific">Shinella granuli</name>
    <dbReference type="NCBI Taxonomy" id="323621"/>
    <lineage>
        <taxon>Bacteria</taxon>
        <taxon>Pseudomonadati</taxon>
        <taxon>Pseudomonadota</taxon>
        <taxon>Alphaproteobacteria</taxon>
        <taxon>Hyphomicrobiales</taxon>
        <taxon>Rhizobiaceae</taxon>
        <taxon>Shinella</taxon>
    </lineage>
</organism>
<evidence type="ECO:0000256" key="1">
    <source>
        <dbReference type="SAM" id="MobiDB-lite"/>
    </source>
</evidence>
<comment type="caution">
    <text evidence="2">The sequence shown here is derived from an EMBL/GenBank/DDBJ whole genome shotgun (WGS) entry which is preliminary data.</text>
</comment>
<proteinExistence type="predicted"/>
<name>A0A4R2C0P5_SHIGR</name>
<evidence type="ECO:0000313" key="3">
    <source>
        <dbReference type="Proteomes" id="UP000295351"/>
    </source>
</evidence>